<evidence type="ECO:0000256" key="4">
    <source>
        <dbReference type="ARBA" id="ARBA00023002"/>
    </source>
</evidence>
<keyword evidence="2 7" id="KW-0575">Peroxidase</keyword>
<reference evidence="9 10" key="1">
    <citation type="submission" date="2013-02" db="EMBL/GenBank/DDBJ databases">
        <title>Genome sequence of Candida maltosa Xu316, a potential industrial strain for xylitol and ethanol production.</title>
        <authorList>
            <person name="Yu J."/>
            <person name="Wang Q."/>
            <person name="Geng X."/>
            <person name="Bao W."/>
            <person name="He P."/>
            <person name="Cai J."/>
        </authorList>
    </citation>
    <scope>NUCLEOTIDE SEQUENCE [LARGE SCALE GENOMIC DNA]</scope>
    <source>
        <strain evidence="10">Xu316</strain>
    </source>
</reference>
<comment type="caution">
    <text evidence="9">The sequence shown here is derived from an EMBL/GenBank/DDBJ whole genome shotgun (WGS) entry which is preliminary data.</text>
</comment>
<evidence type="ECO:0000256" key="2">
    <source>
        <dbReference type="ARBA" id="ARBA00022559"/>
    </source>
</evidence>
<keyword evidence="4 7" id="KW-0560">Oxidoreductase</keyword>
<dbReference type="GO" id="GO:0042744">
    <property type="term" value="P:hydrogen peroxide catabolic process"/>
    <property type="evidence" value="ECO:0007669"/>
    <property type="project" value="TreeGrafter"/>
</dbReference>
<feature type="active site" description="Cysteine sulfenic acid (-SOH) intermediate" evidence="6">
    <location>
        <position position="57"/>
    </location>
</feature>
<dbReference type="SUPFAM" id="SSF52833">
    <property type="entry name" value="Thioredoxin-like"/>
    <property type="match status" value="1"/>
</dbReference>
<dbReference type="InterPro" id="IPR036249">
    <property type="entry name" value="Thioredoxin-like_sf"/>
</dbReference>
<keyword evidence="5 7" id="KW-0676">Redox-active center</keyword>
<evidence type="ECO:0000256" key="1">
    <source>
        <dbReference type="ARBA" id="ARBA00010505"/>
    </source>
</evidence>
<evidence type="ECO:0000256" key="3">
    <source>
        <dbReference type="ARBA" id="ARBA00022862"/>
    </source>
</evidence>
<evidence type="ECO:0000256" key="6">
    <source>
        <dbReference type="PIRSR" id="PIRSR637944-1"/>
    </source>
</evidence>
<dbReference type="GO" id="GO:0045454">
    <property type="term" value="P:cell redox homeostasis"/>
    <property type="evidence" value="ECO:0007669"/>
    <property type="project" value="TreeGrafter"/>
</dbReference>
<dbReference type="InterPro" id="IPR037944">
    <property type="entry name" value="PRX5-like"/>
</dbReference>
<dbReference type="PROSITE" id="PS51352">
    <property type="entry name" value="THIOREDOXIN_2"/>
    <property type="match status" value="1"/>
</dbReference>
<dbReference type="AlphaFoldDB" id="M3K108"/>
<dbReference type="Pfam" id="PF08534">
    <property type="entry name" value="Redoxin"/>
    <property type="match status" value="1"/>
</dbReference>
<dbReference type="InterPro" id="IPR013740">
    <property type="entry name" value="Redoxin"/>
</dbReference>
<sequence>MADGKFPTNIEPKYIPYSKGKEGLTACGNPVPLDLKALFKDSTVVVTAVPGAFTPTCTESHIPDYLKNLQKFKAKGVKKIVVLSANDPFVMAAWGKALGYTDEENYIVFATDPNGAISKELGDEYVADLSAVGFGLRLQRYAAVVVNGEITYLGNEDELGFTAISSAETVLSKI</sequence>
<feature type="domain" description="Thioredoxin" evidence="8">
    <location>
        <begin position="4"/>
        <end position="174"/>
    </location>
</feature>
<organism evidence="9 10">
    <name type="scientific">Candida maltosa (strain Xu316)</name>
    <name type="common">Yeast</name>
    <dbReference type="NCBI Taxonomy" id="1245528"/>
    <lineage>
        <taxon>Eukaryota</taxon>
        <taxon>Fungi</taxon>
        <taxon>Dikarya</taxon>
        <taxon>Ascomycota</taxon>
        <taxon>Saccharomycotina</taxon>
        <taxon>Pichiomycetes</taxon>
        <taxon>Debaryomycetaceae</taxon>
        <taxon>Candida/Lodderomyces clade</taxon>
        <taxon>Candida</taxon>
    </lineage>
</organism>
<dbReference type="STRING" id="1245528.M3K108"/>
<proteinExistence type="inferred from homology"/>
<keyword evidence="3 7" id="KW-0049">Antioxidant</keyword>
<dbReference type="GO" id="GO:0005777">
    <property type="term" value="C:peroxisome"/>
    <property type="evidence" value="ECO:0007669"/>
    <property type="project" value="TreeGrafter"/>
</dbReference>
<evidence type="ECO:0000256" key="7">
    <source>
        <dbReference type="RuleBase" id="RU366011"/>
    </source>
</evidence>
<dbReference type="HOGENOM" id="CLU_072440_1_1_1"/>
<name>M3K108_CANMX</name>
<comment type="similarity">
    <text evidence="1 7">Belongs to the peroxiredoxin family. Prx5 subfamily.</text>
</comment>
<evidence type="ECO:0000259" key="8">
    <source>
        <dbReference type="PROSITE" id="PS51352"/>
    </source>
</evidence>
<dbReference type="InterPro" id="IPR013766">
    <property type="entry name" value="Thioredoxin_domain"/>
</dbReference>
<evidence type="ECO:0000256" key="5">
    <source>
        <dbReference type="ARBA" id="ARBA00023284"/>
    </source>
</evidence>
<keyword evidence="10" id="KW-1185">Reference proteome</keyword>
<dbReference type="PANTHER" id="PTHR10430:SF16">
    <property type="entry name" value="PEROXIREDOXIN-5, MITOCHONDRIAL"/>
    <property type="match status" value="1"/>
</dbReference>
<dbReference type="PANTHER" id="PTHR10430">
    <property type="entry name" value="PEROXIREDOXIN"/>
    <property type="match status" value="1"/>
</dbReference>
<dbReference type="OMA" id="ASKEWSN"/>
<dbReference type="GO" id="GO:0034599">
    <property type="term" value="P:cellular response to oxidative stress"/>
    <property type="evidence" value="ECO:0007669"/>
    <property type="project" value="InterPro"/>
</dbReference>
<evidence type="ECO:0000313" key="10">
    <source>
        <dbReference type="Proteomes" id="UP000011777"/>
    </source>
</evidence>
<dbReference type="GO" id="GO:0008379">
    <property type="term" value="F:thioredoxin peroxidase activity"/>
    <property type="evidence" value="ECO:0007669"/>
    <property type="project" value="InterPro"/>
</dbReference>
<protein>
    <submittedName>
        <fullName evidence="9">Putative alkyl hydroperoxide reductase</fullName>
    </submittedName>
</protein>
<gene>
    <name evidence="9" type="ORF">G210_1029</name>
</gene>
<dbReference type="Gene3D" id="3.40.30.10">
    <property type="entry name" value="Glutaredoxin"/>
    <property type="match status" value="1"/>
</dbReference>
<dbReference type="eggNOG" id="KOG0541">
    <property type="taxonomic scope" value="Eukaryota"/>
</dbReference>
<evidence type="ECO:0000313" key="9">
    <source>
        <dbReference type="EMBL" id="EMG48409.1"/>
    </source>
</evidence>
<dbReference type="GO" id="GO:0005739">
    <property type="term" value="C:mitochondrion"/>
    <property type="evidence" value="ECO:0007669"/>
    <property type="project" value="TreeGrafter"/>
</dbReference>
<dbReference type="OrthoDB" id="195498at2759"/>
<comment type="function">
    <text evidence="7">Thiol-specific peroxidase that catalyzes the reduction of hydrogen peroxide and organic hydroperoxides to water and alcohols, respectively. Plays a role in cell protection against oxidative stress by detoxifying peroxides.</text>
</comment>
<accession>M3K108</accession>
<dbReference type="EMBL" id="AOGT01001125">
    <property type="protein sequence ID" value="EMG48409.1"/>
    <property type="molecule type" value="Genomic_DNA"/>
</dbReference>
<dbReference type="CDD" id="cd03013">
    <property type="entry name" value="PRX5_like"/>
    <property type="match status" value="1"/>
</dbReference>
<dbReference type="Proteomes" id="UP000011777">
    <property type="component" value="Unassembled WGS sequence"/>
</dbReference>